<dbReference type="Pfam" id="PF00072">
    <property type="entry name" value="Response_reg"/>
    <property type="match status" value="1"/>
</dbReference>
<dbReference type="InterPro" id="IPR003018">
    <property type="entry name" value="GAF"/>
</dbReference>
<dbReference type="AlphaFoldDB" id="A0A1M4ZNR0"/>
<keyword evidence="7" id="KW-0804">Transcription</keyword>
<feature type="domain" description="PAC" evidence="11">
    <location>
        <begin position="209"/>
        <end position="261"/>
    </location>
</feature>
<keyword evidence="5" id="KW-0805">Transcription regulation</keyword>
<dbReference type="Gene3D" id="3.30.70.270">
    <property type="match status" value="1"/>
</dbReference>
<dbReference type="InterPro" id="IPR001633">
    <property type="entry name" value="EAL_dom"/>
</dbReference>
<dbReference type="Gene3D" id="3.30.450.40">
    <property type="match status" value="1"/>
</dbReference>
<dbReference type="SMART" id="SM00448">
    <property type="entry name" value="REC"/>
    <property type="match status" value="1"/>
</dbReference>
<dbReference type="InterPro" id="IPR035919">
    <property type="entry name" value="EAL_sf"/>
</dbReference>
<dbReference type="FunFam" id="3.20.20.450:FF:000001">
    <property type="entry name" value="Cyclic di-GMP phosphodiesterase yahA"/>
    <property type="match status" value="1"/>
</dbReference>
<keyword evidence="15" id="KW-1185">Reference proteome</keyword>
<dbReference type="PANTHER" id="PTHR44757">
    <property type="entry name" value="DIGUANYLATE CYCLASE DGCP"/>
    <property type="match status" value="1"/>
</dbReference>
<name>A0A1M4ZNR0_9BACT</name>
<dbReference type="PROSITE" id="PS50887">
    <property type="entry name" value="GGDEF"/>
    <property type="match status" value="1"/>
</dbReference>
<evidence type="ECO:0000256" key="6">
    <source>
        <dbReference type="ARBA" id="ARBA00023125"/>
    </source>
</evidence>
<evidence type="ECO:0000256" key="5">
    <source>
        <dbReference type="ARBA" id="ARBA00023015"/>
    </source>
</evidence>
<dbReference type="InterPro" id="IPR043128">
    <property type="entry name" value="Rev_trsase/Diguanyl_cyclase"/>
</dbReference>
<dbReference type="STRING" id="1121391.SAMN02745206_01510"/>
<comment type="catalytic activity">
    <reaction evidence="8">
        <text>3',3'-c-di-GMP + H2O = 5'-phosphoguanylyl(3'-&gt;5')guanosine + H(+)</text>
        <dbReference type="Rhea" id="RHEA:24902"/>
        <dbReference type="ChEBI" id="CHEBI:15377"/>
        <dbReference type="ChEBI" id="CHEBI:15378"/>
        <dbReference type="ChEBI" id="CHEBI:58754"/>
        <dbReference type="ChEBI" id="CHEBI:58805"/>
        <dbReference type="EC" id="3.1.4.52"/>
    </reaction>
    <physiologicalReaction direction="left-to-right" evidence="8">
        <dbReference type="Rhea" id="RHEA:24903"/>
    </physiologicalReaction>
</comment>
<keyword evidence="1 9" id="KW-0597">Phosphoprotein</keyword>
<dbReference type="Pfam" id="PF00563">
    <property type="entry name" value="EAL"/>
    <property type="match status" value="1"/>
</dbReference>
<evidence type="ECO:0000256" key="1">
    <source>
        <dbReference type="ARBA" id="ARBA00022553"/>
    </source>
</evidence>
<feature type="domain" description="GGDEF" evidence="13">
    <location>
        <begin position="457"/>
        <end position="590"/>
    </location>
</feature>
<keyword evidence="2" id="KW-0808">Transferase</keyword>
<evidence type="ECO:0000256" key="8">
    <source>
        <dbReference type="ARBA" id="ARBA00051114"/>
    </source>
</evidence>
<dbReference type="InterPro" id="IPR000160">
    <property type="entry name" value="GGDEF_dom"/>
</dbReference>
<evidence type="ECO:0000313" key="14">
    <source>
        <dbReference type="EMBL" id="SHF19216.1"/>
    </source>
</evidence>
<dbReference type="Gene3D" id="3.20.20.450">
    <property type="entry name" value="EAL domain"/>
    <property type="match status" value="1"/>
</dbReference>
<dbReference type="SMART" id="SM00065">
    <property type="entry name" value="GAF"/>
    <property type="match status" value="1"/>
</dbReference>
<evidence type="ECO:0000256" key="9">
    <source>
        <dbReference type="PROSITE-ProRule" id="PRU00169"/>
    </source>
</evidence>
<dbReference type="InterPro" id="IPR013655">
    <property type="entry name" value="PAS_fold_3"/>
</dbReference>
<organism evidence="14 15">
    <name type="scientific">Desulfacinum infernum DSM 9756</name>
    <dbReference type="NCBI Taxonomy" id="1121391"/>
    <lineage>
        <taxon>Bacteria</taxon>
        <taxon>Pseudomonadati</taxon>
        <taxon>Thermodesulfobacteriota</taxon>
        <taxon>Syntrophobacteria</taxon>
        <taxon>Syntrophobacterales</taxon>
        <taxon>Syntrophobacteraceae</taxon>
        <taxon>Desulfacinum</taxon>
    </lineage>
</organism>
<dbReference type="GO" id="GO:0016301">
    <property type="term" value="F:kinase activity"/>
    <property type="evidence" value="ECO:0007669"/>
    <property type="project" value="UniProtKB-KW"/>
</dbReference>
<dbReference type="InterPro" id="IPR001610">
    <property type="entry name" value="PAC"/>
</dbReference>
<dbReference type="GO" id="GO:0071111">
    <property type="term" value="F:cyclic-guanylate-specific phosphodiesterase activity"/>
    <property type="evidence" value="ECO:0007669"/>
    <property type="project" value="UniProtKB-EC"/>
</dbReference>
<gene>
    <name evidence="14" type="ORF">SAMN02745206_01510</name>
</gene>
<dbReference type="OrthoDB" id="9759431at2"/>
<dbReference type="SMART" id="SM00267">
    <property type="entry name" value="GGDEF"/>
    <property type="match status" value="1"/>
</dbReference>
<dbReference type="FunFam" id="3.40.50.2300:FF:000001">
    <property type="entry name" value="DNA-binding response regulator PhoB"/>
    <property type="match status" value="1"/>
</dbReference>
<dbReference type="PROSITE" id="PS50883">
    <property type="entry name" value="EAL"/>
    <property type="match status" value="1"/>
</dbReference>
<dbReference type="InterPro" id="IPR035965">
    <property type="entry name" value="PAS-like_dom_sf"/>
</dbReference>
<sequence>MAESPRILVVDDESTIRLLIREVLEQRGFQVLEAEDGPGALKVFDEGKPDLVLLDVFMPGLDGFQVCRHLRARPGADTIPIIIITGTEDYDAIRRAYEAGATDFIGKPINWIILGERVRYMLRASAAVRQLAQNREFLARAQALARLGSFEFRPGKATLDVSPEFCEICGLSCPGSEVDWEDVIGVIHPDDWKALEPLVEQACTAGICFRQDIRLVTGNGIRRYAMLQVDAETDADGAVARVTGIIQDITERKLAELLEADSNRILQLIVQKEPLERIFREVARLLERQLPLAMGVVCLVADDKVVSVTAPGAEQGFSEAVSGTALSAESGTHAAAAYLGQPVVAPEVFSSTFWRRARHVARAFRIRSSAAVPVYSGTGQILGAVSMVFREEYQISGADLALMEKTANLVALAVEQHQLSQRLIHQARHDPLTGLVNRAALNHWLERVLKERARHPSLGAYMLIDLDRFKHINDSLGHHVGDLMLKQVADRLRQVVRDSDLLCRMGGDEFVLILDRLRDKNDAARAASRILEHVGRPFHVEGHELHVGASIGITLFPDDAVDTTTLHKNADIAMYVAKNQGGNRYHFFDGRMHEAVIQRLQVENDLRKALERNEFQLHYQPQVDLTDNRVVAMEALIRWNHPERGRIPPDRFISIAEECRLIIPIGRWVLQEACRQAKLWQDQGLDPIRVAVNVSAVQFTETDFAETVRQVLQETGLEARWLEVEITETVVMKDQEVVRSNLKKLKDLGVFTTLDDFGTGYSSITYLRQMPLDGIKIDKSFIRDLETAAPSDESKNAGLVKAFVNLAANLHLSLVAEGIETEDQRRFLLQLGCSRGQGFLFNPPVPAEEATALLRSKG</sequence>
<dbReference type="Pfam" id="PF08447">
    <property type="entry name" value="PAS_3"/>
    <property type="match status" value="1"/>
</dbReference>
<keyword evidence="3" id="KW-0418">Kinase</keyword>
<feature type="domain" description="Response regulatory" evidence="10">
    <location>
        <begin position="6"/>
        <end position="122"/>
    </location>
</feature>
<dbReference type="GO" id="GO:0000160">
    <property type="term" value="P:phosphorelay signal transduction system"/>
    <property type="evidence" value="ECO:0007669"/>
    <property type="project" value="UniProtKB-KW"/>
</dbReference>
<dbReference type="Gene3D" id="3.40.50.2300">
    <property type="match status" value="1"/>
</dbReference>
<dbReference type="Pfam" id="PF00990">
    <property type="entry name" value="GGDEF"/>
    <property type="match status" value="1"/>
</dbReference>
<evidence type="ECO:0000259" key="12">
    <source>
        <dbReference type="PROSITE" id="PS50883"/>
    </source>
</evidence>
<dbReference type="CDD" id="cd01948">
    <property type="entry name" value="EAL"/>
    <property type="match status" value="1"/>
</dbReference>
<dbReference type="EMBL" id="FQVB01000012">
    <property type="protein sequence ID" value="SHF19216.1"/>
    <property type="molecule type" value="Genomic_DNA"/>
</dbReference>
<dbReference type="GO" id="GO:0071732">
    <property type="term" value="P:cellular response to nitric oxide"/>
    <property type="evidence" value="ECO:0007669"/>
    <property type="project" value="UniProtKB-ARBA"/>
</dbReference>
<dbReference type="InterPro" id="IPR000700">
    <property type="entry name" value="PAS-assoc_C"/>
</dbReference>
<dbReference type="Gene3D" id="2.10.70.100">
    <property type="match status" value="1"/>
</dbReference>
<dbReference type="Proteomes" id="UP000184076">
    <property type="component" value="Unassembled WGS sequence"/>
</dbReference>
<dbReference type="NCBIfam" id="TIGR00254">
    <property type="entry name" value="GGDEF"/>
    <property type="match status" value="1"/>
</dbReference>
<dbReference type="SUPFAM" id="SSF52172">
    <property type="entry name" value="CheY-like"/>
    <property type="match status" value="1"/>
</dbReference>
<dbReference type="Gene3D" id="3.30.450.20">
    <property type="entry name" value="PAS domain"/>
    <property type="match status" value="1"/>
</dbReference>
<evidence type="ECO:0000256" key="4">
    <source>
        <dbReference type="ARBA" id="ARBA00023012"/>
    </source>
</evidence>
<dbReference type="InterPro" id="IPR052155">
    <property type="entry name" value="Biofilm_reg_signaling"/>
</dbReference>
<accession>A0A1M4ZNR0</accession>
<evidence type="ECO:0000313" key="15">
    <source>
        <dbReference type="Proteomes" id="UP000184076"/>
    </source>
</evidence>
<evidence type="ECO:0000256" key="3">
    <source>
        <dbReference type="ARBA" id="ARBA00022777"/>
    </source>
</evidence>
<dbReference type="SUPFAM" id="SSF141868">
    <property type="entry name" value="EAL domain-like"/>
    <property type="match status" value="1"/>
</dbReference>
<dbReference type="NCBIfam" id="TIGR00229">
    <property type="entry name" value="sensory_box"/>
    <property type="match status" value="1"/>
</dbReference>
<feature type="domain" description="EAL" evidence="12">
    <location>
        <begin position="599"/>
        <end position="858"/>
    </location>
</feature>
<proteinExistence type="predicted"/>
<dbReference type="SUPFAM" id="SSF55073">
    <property type="entry name" value="Nucleotide cyclase"/>
    <property type="match status" value="1"/>
</dbReference>
<evidence type="ECO:0000256" key="2">
    <source>
        <dbReference type="ARBA" id="ARBA00022679"/>
    </source>
</evidence>
<dbReference type="InterPro" id="IPR000014">
    <property type="entry name" value="PAS"/>
</dbReference>
<dbReference type="CDD" id="cd00130">
    <property type="entry name" value="PAS"/>
    <property type="match status" value="1"/>
</dbReference>
<dbReference type="CDD" id="cd01949">
    <property type="entry name" value="GGDEF"/>
    <property type="match status" value="1"/>
</dbReference>
<dbReference type="PROSITE" id="PS50113">
    <property type="entry name" value="PAC"/>
    <property type="match status" value="1"/>
</dbReference>
<evidence type="ECO:0000259" key="10">
    <source>
        <dbReference type="PROSITE" id="PS50110"/>
    </source>
</evidence>
<dbReference type="InterPro" id="IPR029787">
    <property type="entry name" value="Nucleotide_cyclase"/>
</dbReference>
<dbReference type="InterPro" id="IPR001789">
    <property type="entry name" value="Sig_transdc_resp-reg_receiver"/>
</dbReference>
<dbReference type="SUPFAM" id="SSF55781">
    <property type="entry name" value="GAF domain-like"/>
    <property type="match status" value="1"/>
</dbReference>
<keyword evidence="4" id="KW-0902">Two-component regulatory system</keyword>
<feature type="modified residue" description="4-aspartylphosphate" evidence="9">
    <location>
        <position position="55"/>
    </location>
</feature>
<evidence type="ECO:0000256" key="7">
    <source>
        <dbReference type="ARBA" id="ARBA00023163"/>
    </source>
</evidence>
<dbReference type="Pfam" id="PF13185">
    <property type="entry name" value="GAF_2"/>
    <property type="match status" value="1"/>
</dbReference>
<dbReference type="InterPro" id="IPR011006">
    <property type="entry name" value="CheY-like_superfamily"/>
</dbReference>
<protein>
    <submittedName>
        <fullName evidence="14">PAS domain S-box-containing protein/diguanylate cyclase (GGDEF) domain-containing protein</fullName>
    </submittedName>
</protein>
<reference evidence="15" key="1">
    <citation type="submission" date="2016-11" db="EMBL/GenBank/DDBJ databases">
        <authorList>
            <person name="Varghese N."/>
            <person name="Submissions S."/>
        </authorList>
    </citation>
    <scope>NUCLEOTIDE SEQUENCE [LARGE SCALE GENOMIC DNA]</scope>
    <source>
        <strain evidence="15">DSM 9756</strain>
    </source>
</reference>
<dbReference type="SMART" id="SM00086">
    <property type="entry name" value="PAC"/>
    <property type="match status" value="1"/>
</dbReference>
<dbReference type="PANTHER" id="PTHR44757:SF2">
    <property type="entry name" value="BIOFILM ARCHITECTURE MAINTENANCE PROTEIN MBAA"/>
    <property type="match status" value="1"/>
</dbReference>
<evidence type="ECO:0000259" key="13">
    <source>
        <dbReference type="PROSITE" id="PS50887"/>
    </source>
</evidence>
<dbReference type="FunFam" id="3.30.70.270:FF:000001">
    <property type="entry name" value="Diguanylate cyclase domain protein"/>
    <property type="match status" value="1"/>
</dbReference>
<keyword evidence="6" id="KW-0238">DNA-binding</keyword>
<dbReference type="SUPFAM" id="SSF55785">
    <property type="entry name" value="PYP-like sensor domain (PAS domain)"/>
    <property type="match status" value="1"/>
</dbReference>
<dbReference type="PROSITE" id="PS50110">
    <property type="entry name" value="RESPONSE_REGULATORY"/>
    <property type="match status" value="1"/>
</dbReference>
<dbReference type="GO" id="GO:0003677">
    <property type="term" value="F:DNA binding"/>
    <property type="evidence" value="ECO:0007669"/>
    <property type="project" value="UniProtKB-KW"/>
</dbReference>
<dbReference type="InterPro" id="IPR029016">
    <property type="entry name" value="GAF-like_dom_sf"/>
</dbReference>
<evidence type="ECO:0000259" key="11">
    <source>
        <dbReference type="PROSITE" id="PS50113"/>
    </source>
</evidence>
<dbReference type="RefSeq" id="WP_073038380.1">
    <property type="nucleotide sequence ID" value="NZ_FQVB01000012.1"/>
</dbReference>
<dbReference type="SMART" id="SM00052">
    <property type="entry name" value="EAL"/>
    <property type="match status" value="1"/>
</dbReference>